<evidence type="ECO:0000313" key="4">
    <source>
        <dbReference type="Proteomes" id="UP001412067"/>
    </source>
</evidence>
<evidence type="ECO:0000313" key="3">
    <source>
        <dbReference type="EMBL" id="KAK8959167.1"/>
    </source>
</evidence>
<accession>A0ABR2M5G0</accession>
<protein>
    <recommendedName>
        <fullName evidence="2">NTF2 domain-containing protein</fullName>
    </recommendedName>
</protein>
<keyword evidence="1" id="KW-0694">RNA-binding</keyword>
<name>A0ABR2M5G0_9ASPA</name>
<keyword evidence="4" id="KW-1185">Reference proteome</keyword>
<dbReference type="Pfam" id="PF02136">
    <property type="entry name" value="NTF2"/>
    <property type="match status" value="1"/>
</dbReference>
<dbReference type="PROSITE" id="PS50177">
    <property type="entry name" value="NTF2_DOMAIN"/>
    <property type="match status" value="1"/>
</dbReference>
<dbReference type="InterPro" id="IPR039539">
    <property type="entry name" value="Ras_GTPase_bind_prot"/>
</dbReference>
<dbReference type="SUPFAM" id="SSF54427">
    <property type="entry name" value="NTF2-like"/>
    <property type="match status" value="1"/>
</dbReference>
<organism evidence="3 4">
    <name type="scientific">Platanthera guangdongensis</name>
    <dbReference type="NCBI Taxonomy" id="2320717"/>
    <lineage>
        <taxon>Eukaryota</taxon>
        <taxon>Viridiplantae</taxon>
        <taxon>Streptophyta</taxon>
        <taxon>Embryophyta</taxon>
        <taxon>Tracheophyta</taxon>
        <taxon>Spermatophyta</taxon>
        <taxon>Magnoliopsida</taxon>
        <taxon>Liliopsida</taxon>
        <taxon>Asparagales</taxon>
        <taxon>Orchidaceae</taxon>
        <taxon>Orchidoideae</taxon>
        <taxon>Orchideae</taxon>
        <taxon>Orchidinae</taxon>
        <taxon>Platanthera</taxon>
    </lineage>
</organism>
<proteinExistence type="predicted"/>
<dbReference type="InterPro" id="IPR002075">
    <property type="entry name" value="NTF2_dom"/>
</dbReference>
<sequence>MTKAIDEKIRSMDYNECQTKIKTIDAQESLDGGVIVLVTGYLIGKDFVKKDFTQTFFLATQDNDNSYYVLNDIFRYVEDNDLQQQEQEFTQEVDALDYTEHDYFLRPVDQEEHNLQQTPAPSEEGYIERQDVHMLFDGRNDDDERAERGYPVTADS</sequence>
<gene>
    <name evidence="3" type="ORF">KSP40_PGU010507</name>
</gene>
<evidence type="ECO:0000259" key="2">
    <source>
        <dbReference type="PROSITE" id="PS50177"/>
    </source>
</evidence>
<dbReference type="CDD" id="cd00780">
    <property type="entry name" value="NTF2"/>
    <property type="match status" value="1"/>
</dbReference>
<dbReference type="PANTHER" id="PTHR10693">
    <property type="entry name" value="RAS GTPASE-ACTIVATING PROTEIN-BINDING PROTEIN"/>
    <property type="match status" value="1"/>
</dbReference>
<evidence type="ECO:0000256" key="1">
    <source>
        <dbReference type="ARBA" id="ARBA00022884"/>
    </source>
</evidence>
<dbReference type="Gene3D" id="3.10.450.50">
    <property type="match status" value="1"/>
</dbReference>
<dbReference type="EMBL" id="JBBWWR010000012">
    <property type="protein sequence ID" value="KAK8959167.1"/>
    <property type="molecule type" value="Genomic_DNA"/>
</dbReference>
<reference evidence="3 4" key="1">
    <citation type="journal article" date="2022" name="Nat. Plants">
        <title>Genomes of leafy and leafless Platanthera orchids illuminate the evolution of mycoheterotrophy.</title>
        <authorList>
            <person name="Li M.H."/>
            <person name="Liu K.W."/>
            <person name="Li Z."/>
            <person name="Lu H.C."/>
            <person name="Ye Q.L."/>
            <person name="Zhang D."/>
            <person name="Wang J.Y."/>
            <person name="Li Y.F."/>
            <person name="Zhong Z.M."/>
            <person name="Liu X."/>
            <person name="Yu X."/>
            <person name="Liu D.K."/>
            <person name="Tu X.D."/>
            <person name="Liu B."/>
            <person name="Hao Y."/>
            <person name="Liao X.Y."/>
            <person name="Jiang Y.T."/>
            <person name="Sun W.H."/>
            <person name="Chen J."/>
            <person name="Chen Y.Q."/>
            <person name="Ai Y."/>
            <person name="Zhai J.W."/>
            <person name="Wu S.S."/>
            <person name="Zhou Z."/>
            <person name="Hsiao Y.Y."/>
            <person name="Wu W.L."/>
            <person name="Chen Y.Y."/>
            <person name="Lin Y.F."/>
            <person name="Hsu J.L."/>
            <person name="Li C.Y."/>
            <person name="Wang Z.W."/>
            <person name="Zhao X."/>
            <person name="Zhong W.Y."/>
            <person name="Ma X.K."/>
            <person name="Ma L."/>
            <person name="Huang J."/>
            <person name="Chen G.Z."/>
            <person name="Huang M.Z."/>
            <person name="Huang L."/>
            <person name="Peng D.H."/>
            <person name="Luo Y.B."/>
            <person name="Zou S.Q."/>
            <person name="Chen S.P."/>
            <person name="Lan S."/>
            <person name="Tsai W.C."/>
            <person name="Van de Peer Y."/>
            <person name="Liu Z.J."/>
        </authorList>
    </citation>
    <scope>NUCLEOTIDE SEQUENCE [LARGE SCALE GENOMIC DNA]</scope>
    <source>
        <strain evidence="3">Lor288</strain>
    </source>
</reference>
<feature type="domain" description="NTF2" evidence="2">
    <location>
        <begin position="1"/>
        <end position="76"/>
    </location>
</feature>
<dbReference type="InterPro" id="IPR018222">
    <property type="entry name" value="Nuclear_transport_factor_2_euk"/>
</dbReference>
<comment type="caution">
    <text evidence="3">The sequence shown here is derived from an EMBL/GenBank/DDBJ whole genome shotgun (WGS) entry which is preliminary data.</text>
</comment>
<dbReference type="PANTHER" id="PTHR10693:SF20">
    <property type="entry name" value="AT27578P"/>
    <property type="match status" value="1"/>
</dbReference>
<dbReference type="InterPro" id="IPR032710">
    <property type="entry name" value="NTF2-like_dom_sf"/>
</dbReference>
<dbReference type="Proteomes" id="UP001412067">
    <property type="component" value="Unassembled WGS sequence"/>
</dbReference>